<keyword evidence="4" id="KW-1185">Reference proteome</keyword>
<dbReference type="PANTHER" id="PTHR43092:SF8">
    <property type="entry name" value="ISOPENICILLIN N EPIMERASE-LIKE PROTEIN"/>
    <property type="match status" value="1"/>
</dbReference>
<gene>
    <name evidence="3" type="ORF">RJT34_21583</name>
</gene>
<evidence type="ECO:0000256" key="1">
    <source>
        <dbReference type="ARBA" id="ARBA00022898"/>
    </source>
</evidence>
<sequence length="143" mass="15098">MVVEAIGVVLWCWGLRLCGCGDGGGGHEGGVVVLGIEATGTRWCNDGGIGRGGLVVPAVVEFVNSFKGGIEGIKKRNHESVVETSEMLVSARGTHLGNLSEMSASMVMAGLPPSLGIVTNFDALKLRTHFRDHFGVEVQFFNK</sequence>
<feature type="signal peptide" evidence="2">
    <location>
        <begin position="1"/>
        <end position="20"/>
    </location>
</feature>
<keyword evidence="1" id="KW-0663">Pyridoxal phosphate</keyword>
<dbReference type="PANTHER" id="PTHR43092">
    <property type="entry name" value="L-CYSTEINE DESULFHYDRASE"/>
    <property type="match status" value="1"/>
</dbReference>
<evidence type="ECO:0000313" key="3">
    <source>
        <dbReference type="EMBL" id="KAK7286528.1"/>
    </source>
</evidence>
<comment type="caution">
    <text evidence="3">The sequence shown here is derived from an EMBL/GenBank/DDBJ whole genome shotgun (WGS) entry which is preliminary data.</text>
</comment>
<reference evidence="3 4" key="1">
    <citation type="submission" date="2024-01" db="EMBL/GenBank/DDBJ databases">
        <title>The genomes of 5 underutilized Papilionoideae crops provide insights into root nodulation and disease resistance.</title>
        <authorList>
            <person name="Yuan L."/>
        </authorList>
    </citation>
    <scope>NUCLEOTIDE SEQUENCE [LARGE SCALE GENOMIC DNA]</scope>
    <source>
        <strain evidence="3">LY-2023</strain>
        <tissue evidence="3">Leaf</tissue>
    </source>
</reference>
<dbReference type="AlphaFoldDB" id="A0AAN9IV59"/>
<dbReference type="Proteomes" id="UP001359559">
    <property type="component" value="Unassembled WGS sequence"/>
</dbReference>
<proteinExistence type="predicted"/>
<protein>
    <submittedName>
        <fullName evidence="3">Uncharacterized protein</fullName>
    </submittedName>
</protein>
<evidence type="ECO:0000313" key="4">
    <source>
        <dbReference type="Proteomes" id="UP001359559"/>
    </source>
</evidence>
<evidence type="ECO:0000256" key="2">
    <source>
        <dbReference type="SAM" id="SignalP"/>
    </source>
</evidence>
<organism evidence="3 4">
    <name type="scientific">Clitoria ternatea</name>
    <name type="common">Butterfly pea</name>
    <dbReference type="NCBI Taxonomy" id="43366"/>
    <lineage>
        <taxon>Eukaryota</taxon>
        <taxon>Viridiplantae</taxon>
        <taxon>Streptophyta</taxon>
        <taxon>Embryophyta</taxon>
        <taxon>Tracheophyta</taxon>
        <taxon>Spermatophyta</taxon>
        <taxon>Magnoliopsida</taxon>
        <taxon>eudicotyledons</taxon>
        <taxon>Gunneridae</taxon>
        <taxon>Pentapetalae</taxon>
        <taxon>rosids</taxon>
        <taxon>fabids</taxon>
        <taxon>Fabales</taxon>
        <taxon>Fabaceae</taxon>
        <taxon>Papilionoideae</taxon>
        <taxon>50 kb inversion clade</taxon>
        <taxon>NPAAA clade</taxon>
        <taxon>indigoferoid/millettioid clade</taxon>
        <taxon>Phaseoleae</taxon>
        <taxon>Clitoria</taxon>
    </lineage>
</organism>
<accession>A0AAN9IV59</accession>
<keyword evidence="2" id="KW-0732">Signal</keyword>
<feature type="chain" id="PRO_5042980085" evidence="2">
    <location>
        <begin position="21"/>
        <end position="143"/>
    </location>
</feature>
<name>A0AAN9IV59_CLITE</name>
<dbReference type="EMBL" id="JAYKXN010000005">
    <property type="protein sequence ID" value="KAK7286528.1"/>
    <property type="molecule type" value="Genomic_DNA"/>
</dbReference>